<accession>Q1LM23</accession>
<protein>
    <submittedName>
        <fullName evidence="4">Short-chain dehydrogenase/reductase SDR</fullName>
        <ecNumber evidence="4">1.1.1.100</ecNumber>
    </submittedName>
</protein>
<dbReference type="eggNOG" id="COG1028">
    <property type="taxonomic scope" value="Bacteria"/>
</dbReference>
<name>Q1LM23_CUPMC</name>
<evidence type="ECO:0000313" key="4">
    <source>
        <dbReference type="EMBL" id="ABF08803.1"/>
    </source>
</evidence>
<keyword evidence="5" id="KW-1185">Reference proteome</keyword>
<dbReference type="NCBIfam" id="NF005753">
    <property type="entry name" value="PRK07577.1"/>
    <property type="match status" value="1"/>
</dbReference>
<feature type="domain" description="Ketoreductase" evidence="3">
    <location>
        <begin position="5"/>
        <end position="171"/>
    </location>
</feature>
<dbReference type="HOGENOM" id="CLU_010194_1_2_4"/>
<organism evidence="4 5">
    <name type="scientific">Cupriavidus metallidurans (strain ATCC 43123 / DSM 2839 / NBRC 102507 / CH34)</name>
    <name type="common">Ralstonia metallidurans</name>
    <dbReference type="NCBI Taxonomy" id="266264"/>
    <lineage>
        <taxon>Bacteria</taxon>
        <taxon>Pseudomonadati</taxon>
        <taxon>Pseudomonadota</taxon>
        <taxon>Betaproteobacteria</taxon>
        <taxon>Burkholderiales</taxon>
        <taxon>Burkholderiaceae</taxon>
        <taxon>Cupriavidus</taxon>
    </lineage>
</organism>
<dbReference type="InterPro" id="IPR036291">
    <property type="entry name" value="NAD(P)-bd_dom_sf"/>
</dbReference>
<dbReference type="CDD" id="cd05233">
    <property type="entry name" value="SDR_c"/>
    <property type="match status" value="1"/>
</dbReference>
<evidence type="ECO:0000256" key="1">
    <source>
        <dbReference type="ARBA" id="ARBA00006484"/>
    </source>
</evidence>
<proteinExistence type="inferred from homology"/>
<dbReference type="InterPro" id="IPR050259">
    <property type="entry name" value="SDR"/>
</dbReference>
<dbReference type="AlphaFoldDB" id="Q1LM23"/>
<evidence type="ECO:0000256" key="2">
    <source>
        <dbReference type="ARBA" id="ARBA00023002"/>
    </source>
</evidence>
<keyword evidence="2 4" id="KW-0560">Oxidoreductase</keyword>
<gene>
    <name evidence="4" type="ordered locus">Rmet_1924</name>
</gene>
<dbReference type="Pfam" id="PF13561">
    <property type="entry name" value="adh_short_C2"/>
    <property type="match status" value="1"/>
</dbReference>
<dbReference type="EMBL" id="CP000352">
    <property type="protein sequence ID" value="ABF08803.1"/>
    <property type="molecule type" value="Genomic_DNA"/>
</dbReference>
<dbReference type="PANTHER" id="PTHR42879:SF2">
    <property type="entry name" value="3-OXOACYL-[ACYL-CARRIER-PROTEIN] REDUCTASE FABG"/>
    <property type="match status" value="1"/>
</dbReference>
<dbReference type="SMART" id="SM00822">
    <property type="entry name" value="PKS_KR"/>
    <property type="match status" value="1"/>
</dbReference>
<comment type="similarity">
    <text evidence="1">Belongs to the short-chain dehydrogenases/reductases (SDR) family.</text>
</comment>
<dbReference type="Gene3D" id="3.40.50.720">
    <property type="entry name" value="NAD(P)-binding Rossmann-like Domain"/>
    <property type="match status" value="1"/>
</dbReference>
<dbReference type="EC" id="1.1.1.100" evidence="4"/>
<sequence length="238" mass="24796">MAERRTALVTGATKGIGLALSKHLQQLGWSVIGVARHAIEGFPGQLLTADLADIQQTDAVLAQVVAASRIDAVINNAGIALPQKLESLDLPSLQTVFDLNVRAAVQVTQACLPSLKQSPAGRIVNVCSRAIHGARDRTSYAAAKSALIGVTRTWALELAPLGITANAVAPGPVETELFRLTHPVGSDEEKRILATIPMQRLGKPEEVASLISYLISDGASFVTGQVIGIDGGGSLGGR</sequence>
<evidence type="ECO:0000259" key="3">
    <source>
        <dbReference type="SMART" id="SM00822"/>
    </source>
</evidence>
<dbReference type="Proteomes" id="UP000002429">
    <property type="component" value="Chromosome"/>
</dbReference>
<dbReference type="InterPro" id="IPR057326">
    <property type="entry name" value="KR_dom"/>
</dbReference>
<dbReference type="PRINTS" id="PR00081">
    <property type="entry name" value="GDHRDH"/>
</dbReference>
<dbReference type="InterPro" id="IPR002347">
    <property type="entry name" value="SDR_fam"/>
</dbReference>
<dbReference type="GO" id="GO:0004316">
    <property type="term" value="F:3-oxoacyl-[acyl-carrier-protein] reductase (NADPH) activity"/>
    <property type="evidence" value="ECO:0007669"/>
    <property type="project" value="UniProtKB-EC"/>
</dbReference>
<dbReference type="STRING" id="266264.Rmet_1924"/>
<dbReference type="PANTHER" id="PTHR42879">
    <property type="entry name" value="3-OXOACYL-(ACYL-CARRIER-PROTEIN) REDUCTASE"/>
    <property type="match status" value="1"/>
</dbReference>
<dbReference type="PRINTS" id="PR00080">
    <property type="entry name" value="SDRFAMILY"/>
</dbReference>
<dbReference type="KEGG" id="rme:Rmet_1924"/>
<evidence type="ECO:0000313" key="5">
    <source>
        <dbReference type="Proteomes" id="UP000002429"/>
    </source>
</evidence>
<dbReference type="FunFam" id="3.40.50.720:FF:000173">
    <property type="entry name" value="3-oxoacyl-[acyl-carrier protein] reductase"/>
    <property type="match status" value="1"/>
</dbReference>
<reference evidence="5" key="1">
    <citation type="journal article" date="2010" name="PLoS ONE">
        <title>The complete genome sequence of Cupriavidus metallidurans strain CH34, a master survivalist in harsh and anthropogenic environments.</title>
        <authorList>
            <person name="Janssen P.J."/>
            <person name="Van Houdt R."/>
            <person name="Moors H."/>
            <person name="Monsieurs P."/>
            <person name="Morin N."/>
            <person name="Michaux A."/>
            <person name="Benotmane M.A."/>
            <person name="Leys N."/>
            <person name="Vallaeys T."/>
            <person name="Lapidus A."/>
            <person name="Monchy S."/>
            <person name="Medigue C."/>
            <person name="Taghavi S."/>
            <person name="McCorkle S."/>
            <person name="Dunn J."/>
            <person name="van der Lelie D."/>
            <person name="Mergeay M."/>
        </authorList>
    </citation>
    <scope>NUCLEOTIDE SEQUENCE [LARGE SCALE GENOMIC DNA]</scope>
    <source>
        <strain evidence="5">ATCC 43123 / DSM 2839 / NBRC 102507 / CH34</strain>
    </source>
</reference>
<dbReference type="RefSeq" id="WP_011516655.1">
    <property type="nucleotide sequence ID" value="NC_007973.1"/>
</dbReference>
<dbReference type="SUPFAM" id="SSF51735">
    <property type="entry name" value="NAD(P)-binding Rossmann-fold domains"/>
    <property type="match status" value="1"/>
</dbReference>